<dbReference type="Gene3D" id="2.60.34.10">
    <property type="entry name" value="Substrate Binding Domain Of DNAk, Chain A, domain 1"/>
    <property type="match status" value="1"/>
</dbReference>
<dbReference type="Gene3D" id="1.20.1270.10">
    <property type="match status" value="1"/>
</dbReference>
<dbReference type="GO" id="GO:0005788">
    <property type="term" value="C:endoplasmic reticulum lumen"/>
    <property type="evidence" value="ECO:0007669"/>
    <property type="project" value="UniProtKB-SubCell"/>
</dbReference>
<evidence type="ECO:0000313" key="14">
    <source>
        <dbReference type="EMBL" id="KAH8993176.1"/>
    </source>
</evidence>
<comment type="caution">
    <text evidence="14">The sequence shown here is derived from an EMBL/GenBank/DDBJ whole genome shotgun (WGS) entry which is preliminary data.</text>
</comment>
<feature type="signal peptide" evidence="13">
    <location>
        <begin position="1"/>
        <end position="36"/>
    </location>
</feature>
<dbReference type="NCBIfam" id="NF001413">
    <property type="entry name" value="PRK00290.1"/>
    <property type="match status" value="1"/>
</dbReference>
<evidence type="ECO:0000313" key="15">
    <source>
        <dbReference type="Proteomes" id="UP001201163"/>
    </source>
</evidence>
<dbReference type="Gene3D" id="3.90.640.10">
    <property type="entry name" value="Actin, Chain A, domain 4"/>
    <property type="match status" value="1"/>
</dbReference>
<dbReference type="InterPro" id="IPR013126">
    <property type="entry name" value="Hsp_70_fam"/>
</dbReference>
<dbReference type="InterPro" id="IPR029047">
    <property type="entry name" value="HSP70_peptide-bd_sf"/>
</dbReference>
<dbReference type="EMBL" id="JAKELL010000019">
    <property type="protein sequence ID" value="KAH8993176.1"/>
    <property type="molecule type" value="Genomic_DNA"/>
</dbReference>
<evidence type="ECO:0000256" key="4">
    <source>
        <dbReference type="ARBA" id="ARBA00022729"/>
    </source>
</evidence>
<feature type="chain" id="PRO_5042227874" description="non-chaperonin molecular chaperone ATPase" evidence="13">
    <location>
        <begin position="37"/>
        <end position="717"/>
    </location>
</feature>
<dbReference type="GO" id="GO:0140662">
    <property type="term" value="F:ATP-dependent protein folding chaperone"/>
    <property type="evidence" value="ECO:0007669"/>
    <property type="project" value="InterPro"/>
</dbReference>
<reference evidence="14" key="1">
    <citation type="submission" date="2022-01" db="EMBL/GenBank/DDBJ databases">
        <title>Comparative genomics reveals a dynamic genome evolution in the ectomycorrhizal milk-cap (Lactarius) mushrooms.</title>
        <authorList>
            <consortium name="DOE Joint Genome Institute"/>
            <person name="Lebreton A."/>
            <person name="Tang N."/>
            <person name="Kuo A."/>
            <person name="LaButti K."/>
            <person name="Drula E."/>
            <person name="Barry K."/>
            <person name="Clum A."/>
            <person name="Lipzen A."/>
            <person name="Mousain D."/>
            <person name="Ng V."/>
            <person name="Wang R."/>
            <person name="Wang X."/>
            <person name="Dai Y."/>
            <person name="Henrissat B."/>
            <person name="Grigoriev I.V."/>
            <person name="Guerin-Laguette A."/>
            <person name="Yu F."/>
            <person name="Martin F.M."/>
        </authorList>
    </citation>
    <scope>NUCLEOTIDE SEQUENCE</scope>
    <source>
        <strain evidence="14">QP</strain>
    </source>
</reference>
<dbReference type="PROSITE" id="PS01036">
    <property type="entry name" value="HSP70_3"/>
    <property type="match status" value="1"/>
</dbReference>
<dbReference type="GO" id="GO:0005524">
    <property type="term" value="F:ATP binding"/>
    <property type="evidence" value="ECO:0007669"/>
    <property type="project" value="UniProtKB-KW"/>
</dbReference>
<evidence type="ECO:0000256" key="1">
    <source>
        <dbReference type="ARBA" id="ARBA00004319"/>
    </source>
</evidence>
<dbReference type="Proteomes" id="UP001201163">
    <property type="component" value="Unassembled WGS sequence"/>
</dbReference>
<dbReference type="FunFam" id="3.30.30.30:FF:000005">
    <property type="entry name" value="Heat shock protein ssb1"/>
    <property type="match status" value="1"/>
</dbReference>
<feature type="compositionally biased region" description="Basic and acidic residues" evidence="12">
    <location>
        <begin position="708"/>
        <end position="717"/>
    </location>
</feature>
<dbReference type="SUPFAM" id="SSF100934">
    <property type="entry name" value="Heat shock protein 70kD (HSP70), C-terminal subdomain"/>
    <property type="match status" value="1"/>
</dbReference>
<gene>
    <name evidence="14" type="ORF">EDB92DRAFT_1815657</name>
</gene>
<dbReference type="SUPFAM" id="SSF100920">
    <property type="entry name" value="Heat shock protein 70kD (HSP70), peptide-binding domain"/>
    <property type="match status" value="1"/>
</dbReference>
<accession>A0AAD4LJB0</accession>
<proteinExistence type="inferred from homology"/>
<evidence type="ECO:0000256" key="8">
    <source>
        <dbReference type="ARBA" id="ARBA00023016"/>
    </source>
</evidence>
<evidence type="ECO:0000256" key="10">
    <source>
        <dbReference type="ARBA" id="ARBA00048056"/>
    </source>
</evidence>
<organism evidence="14 15">
    <name type="scientific">Lactarius akahatsu</name>
    <dbReference type="NCBI Taxonomy" id="416441"/>
    <lineage>
        <taxon>Eukaryota</taxon>
        <taxon>Fungi</taxon>
        <taxon>Dikarya</taxon>
        <taxon>Basidiomycota</taxon>
        <taxon>Agaricomycotina</taxon>
        <taxon>Agaricomycetes</taxon>
        <taxon>Russulales</taxon>
        <taxon>Russulaceae</taxon>
        <taxon>Lactarius</taxon>
    </lineage>
</organism>
<keyword evidence="6" id="KW-0256">Endoplasmic reticulum</keyword>
<keyword evidence="9" id="KW-0143">Chaperone</keyword>
<sequence>MSRPTRTHATRLVSGLSFAFFLFLALILLCPPAVSADDKKSEYGTVIGIDLGTTYVLIAPIINDTLPTSFCSVILALRDTSAVSYPIVPSVQRGGRVEIIANDQGHRITPSWVSFTDEERLIGDSAKNAFHTNPTNTVFDAKRLIGRKIGEPDLQRDIKHWPFKVIDKTGKPAVQVQYRGEARDFTPEEISAMILVKMKETAEAYLGKKVTHAVVTVPAYFNDAQRQATKDAGTIAGLQILRIINEPTAAAIAYGLDKKSKSESRIIVYDLGGGTFDVSLLSIDDGVFEVLATAGDTHLGGEDFDNRVIEYFVKQYKKKTGTDVSTNLRALGKLKREVEKAKRTLSSQQSTRLEIESFEDGNDFSETLTRAKFEELNLDLFRKTMKPVEQVLKDSGVKKEEIDEVVLVGGSTRIPKVQQLLKEYFGGKEPSKGINPDEAVAYGAAVQGGILSGEEGTEEIVLVDVAALTLGIETTGGVFTKLIPRNTVIPTRKSQIDTRFSFSTAADNQPTVLIQVYEGERSLTKDNNLLGKFELSGIPPAPRGVPQIEVTFEVDTNGIMKISAADKGTGKSESITITNEKGRLSKDDIDRMIREAEDFAAEDEVARKRIEALNALSSFIYGLKTQIGDQEGLGGKIDDDDRKTLLALVKETTEWTETEGQNATAEELEEKLAEVQTVVNPITSKLYESGSGFSGSDGYGPGGDDEQEPFHSNHDEL</sequence>
<dbReference type="Gene3D" id="3.30.420.40">
    <property type="match status" value="2"/>
</dbReference>
<comment type="similarity">
    <text evidence="2 11">Belongs to the heat shock protein 70 family.</text>
</comment>
<feature type="compositionally biased region" description="Gly residues" evidence="12">
    <location>
        <begin position="692"/>
        <end position="702"/>
    </location>
</feature>
<keyword evidence="7 11" id="KW-0067">ATP-binding</keyword>
<evidence type="ECO:0000256" key="6">
    <source>
        <dbReference type="ARBA" id="ARBA00022824"/>
    </source>
</evidence>
<evidence type="ECO:0000256" key="12">
    <source>
        <dbReference type="SAM" id="MobiDB-lite"/>
    </source>
</evidence>
<dbReference type="EC" id="3.6.4.10" evidence="3"/>
<name>A0AAD4LJB0_9AGAM</name>
<keyword evidence="15" id="KW-1185">Reference proteome</keyword>
<keyword evidence="8 14" id="KW-0346">Stress response</keyword>
<dbReference type="AlphaFoldDB" id="A0AAD4LJB0"/>
<evidence type="ECO:0000256" key="13">
    <source>
        <dbReference type="SAM" id="SignalP"/>
    </source>
</evidence>
<dbReference type="FunFam" id="3.90.640.10:FF:000153">
    <property type="entry name" value="Endoplasmic reticulum chaperone BiP"/>
    <property type="match status" value="1"/>
</dbReference>
<dbReference type="InterPro" id="IPR018181">
    <property type="entry name" value="Heat_shock_70_CS"/>
</dbReference>
<comment type="catalytic activity">
    <reaction evidence="10">
        <text>ATP + H2O = ADP + phosphate + H(+)</text>
        <dbReference type="Rhea" id="RHEA:13065"/>
        <dbReference type="ChEBI" id="CHEBI:15377"/>
        <dbReference type="ChEBI" id="CHEBI:15378"/>
        <dbReference type="ChEBI" id="CHEBI:30616"/>
        <dbReference type="ChEBI" id="CHEBI:43474"/>
        <dbReference type="ChEBI" id="CHEBI:456216"/>
        <dbReference type="EC" id="3.6.4.10"/>
    </reaction>
</comment>
<dbReference type="InterPro" id="IPR042050">
    <property type="entry name" value="BIP_NBD"/>
</dbReference>
<protein>
    <recommendedName>
        <fullName evidence="3">non-chaperonin molecular chaperone ATPase</fullName>
        <ecNumber evidence="3">3.6.4.10</ecNumber>
    </recommendedName>
</protein>
<evidence type="ECO:0000256" key="11">
    <source>
        <dbReference type="RuleBase" id="RU003322"/>
    </source>
</evidence>
<keyword evidence="5 11" id="KW-0547">Nucleotide-binding</keyword>
<evidence type="ECO:0000256" key="9">
    <source>
        <dbReference type="ARBA" id="ARBA00023186"/>
    </source>
</evidence>
<evidence type="ECO:0000256" key="3">
    <source>
        <dbReference type="ARBA" id="ARBA00012554"/>
    </source>
</evidence>
<evidence type="ECO:0000256" key="2">
    <source>
        <dbReference type="ARBA" id="ARBA00007381"/>
    </source>
</evidence>
<dbReference type="Gene3D" id="3.30.30.30">
    <property type="match status" value="1"/>
</dbReference>
<evidence type="ECO:0000256" key="5">
    <source>
        <dbReference type="ARBA" id="ARBA00022741"/>
    </source>
</evidence>
<dbReference type="InterPro" id="IPR029048">
    <property type="entry name" value="HSP70_C_sf"/>
</dbReference>
<dbReference type="SUPFAM" id="SSF53067">
    <property type="entry name" value="Actin-like ATPase domain"/>
    <property type="match status" value="2"/>
</dbReference>
<dbReference type="InterPro" id="IPR043129">
    <property type="entry name" value="ATPase_NBD"/>
</dbReference>
<comment type="subcellular location">
    <subcellularLocation>
        <location evidence="1">Endoplasmic reticulum lumen</location>
    </subcellularLocation>
</comment>
<dbReference type="PROSITE" id="PS00329">
    <property type="entry name" value="HSP70_2"/>
    <property type="match status" value="1"/>
</dbReference>
<dbReference type="FunFam" id="2.60.34.10:FF:000002">
    <property type="entry name" value="Heat shock 70 kDa"/>
    <property type="match status" value="1"/>
</dbReference>
<dbReference type="FunFam" id="3.30.420.40:FF:000026">
    <property type="entry name" value="Heat shock protein 70"/>
    <property type="match status" value="1"/>
</dbReference>
<dbReference type="CDD" id="cd10241">
    <property type="entry name" value="ASKHA_NBD_HSP70_BiP"/>
    <property type="match status" value="1"/>
</dbReference>
<dbReference type="PRINTS" id="PR00301">
    <property type="entry name" value="HEATSHOCK70"/>
</dbReference>
<dbReference type="Pfam" id="PF00012">
    <property type="entry name" value="HSP70"/>
    <property type="match status" value="1"/>
</dbReference>
<feature type="region of interest" description="Disordered" evidence="12">
    <location>
        <begin position="686"/>
        <end position="717"/>
    </location>
</feature>
<evidence type="ECO:0000256" key="7">
    <source>
        <dbReference type="ARBA" id="ARBA00022840"/>
    </source>
</evidence>
<keyword evidence="4 13" id="KW-0732">Signal</keyword>
<dbReference type="PANTHER" id="PTHR19375">
    <property type="entry name" value="HEAT SHOCK PROTEIN 70KDA"/>
    <property type="match status" value="1"/>
</dbReference>